<proteinExistence type="predicted"/>
<evidence type="ECO:0000259" key="2">
    <source>
        <dbReference type="PROSITE" id="PS50943"/>
    </source>
</evidence>
<evidence type="ECO:0000313" key="4">
    <source>
        <dbReference type="Proteomes" id="UP001154266"/>
    </source>
</evidence>
<reference evidence="3" key="1">
    <citation type="journal article" date="2023" name="Environ. Microbiol.">
        <title>The 2-methylpropene degradation pathway in Mycobacteriaceae family strains.</title>
        <authorList>
            <person name="Helbich S."/>
            <person name="Barrantes I."/>
            <person name="Dos Anjos Borges L.G."/>
            <person name="Pieper D.H."/>
            <person name="Vainshtein Y."/>
            <person name="Sohn K."/>
            <person name="Engesser K.H."/>
        </authorList>
    </citation>
    <scope>NUCLEOTIDE SEQUENCE</scope>
    <source>
        <strain evidence="3">IBE100</strain>
    </source>
</reference>
<dbReference type="EMBL" id="JAKZMO010000037">
    <property type="protein sequence ID" value="MDG5486570.1"/>
    <property type="molecule type" value="Genomic_DNA"/>
</dbReference>
<dbReference type="Pfam" id="PF01381">
    <property type="entry name" value="HTH_3"/>
    <property type="match status" value="1"/>
</dbReference>
<name>A0ABT6GZY2_MYCGU</name>
<dbReference type="SMART" id="SM00530">
    <property type="entry name" value="HTH_XRE"/>
    <property type="match status" value="1"/>
</dbReference>
<comment type="caution">
    <text evidence="3">The sequence shown here is derived from an EMBL/GenBank/DDBJ whole genome shotgun (WGS) entry which is preliminary data.</text>
</comment>
<evidence type="ECO:0000256" key="1">
    <source>
        <dbReference type="SAM" id="MobiDB-lite"/>
    </source>
</evidence>
<dbReference type="CDD" id="cd00093">
    <property type="entry name" value="HTH_XRE"/>
    <property type="match status" value="1"/>
</dbReference>
<feature type="domain" description="HTH cro/C1-type" evidence="2">
    <location>
        <begin position="53"/>
        <end position="107"/>
    </location>
</feature>
<dbReference type="InterPro" id="IPR001387">
    <property type="entry name" value="Cro/C1-type_HTH"/>
</dbReference>
<keyword evidence="4" id="KW-1185">Reference proteome</keyword>
<dbReference type="Proteomes" id="UP001154266">
    <property type="component" value="Unassembled WGS sequence"/>
</dbReference>
<dbReference type="Gene3D" id="1.10.260.40">
    <property type="entry name" value="lambda repressor-like DNA-binding domains"/>
    <property type="match status" value="1"/>
</dbReference>
<dbReference type="InterPro" id="IPR010982">
    <property type="entry name" value="Lambda_DNA-bd_dom_sf"/>
</dbReference>
<feature type="region of interest" description="Disordered" evidence="1">
    <location>
        <begin position="1"/>
        <end position="39"/>
    </location>
</feature>
<sequence length="111" mass="11585">MDLATQAGVGSAQQVYLIDPKEPTPMPATATGAKSSPDTSVAERVLPIVGANIVARRDKLGMSQRALADKAGVDRVFLRDVERGKGSATLVFLAKLAAALDTTIEKLTHGV</sequence>
<accession>A0ABT6GZY2</accession>
<protein>
    <submittedName>
        <fullName evidence="3">Helix-turn-helix transcriptional regulator</fullName>
    </submittedName>
</protein>
<evidence type="ECO:0000313" key="3">
    <source>
        <dbReference type="EMBL" id="MDG5486570.1"/>
    </source>
</evidence>
<dbReference type="SUPFAM" id="SSF47413">
    <property type="entry name" value="lambda repressor-like DNA-binding domains"/>
    <property type="match status" value="1"/>
</dbReference>
<gene>
    <name evidence="3" type="ORF">MNO81_27560</name>
</gene>
<dbReference type="RefSeq" id="WP_234787853.1">
    <property type="nucleotide sequence ID" value="NZ_JAKZMO010000037.1"/>
</dbReference>
<organism evidence="3 4">
    <name type="scientific">Mycolicibacterium gadium</name>
    <name type="common">Mycobacterium gadium</name>
    <dbReference type="NCBI Taxonomy" id="1794"/>
    <lineage>
        <taxon>Bacteria</taxon>
        <taxon>Bacillati</taxon>
        <taxon>Actinomycetota</taxon>
        <taxon>Actinomycetes</taxon>
        <taxon>Mycobacteriales</taxon>
        <taxon>Mycobacteriaceae</taxon>
        <taxon>Mycolicibacterium</taxon>
    </lineage>
</organism>
<dbReference type="PROSITE" id="PS50943">
    <property type="entry name" value="HTH_CROC1"/>
    <property type="match status" value="1"/>
</dbReference>